<protein>
    <recommendedName>
        <fullName evidence="3">DUF4440 domain-containing protein</fullName>
    </recommendedName>
</protein>
<dbReference type="Proteomes" id="UP000277498">
    <property type="component" value="Unassembled WGS sequence"/>
</dbReference>
<organism evidence="1 2">
    <name type="scientific">Pseudogemmobacter humi</name>
    <dbReference type="NCBI Taxonomy" id="2483812"/>
    <lineage>
        <taxon>Bacteria</taxon>
        <taxon>Pseudomonadati</taxon>
        <taxon>Pseudomonadota</taxon>
        <taxon>Alphaproteobacteria</taxon>
        <taxon>Rhodobacterales</taxon>
        <taxon>Paracoccaceae</taxon>
        <taxon>Pseudogemmobacter</taxon>
    </lineage>
</organism>
<evidence type="ECO:0000313" key="2">
    <source>
        <dbReference type="Proteomes" id="UP000277498"/>
    </source>
</evidence>
<sequence length="147" mass="16056">MTEADIRALFARYEQIFNDALAGRIDAGAAATLYAAEFIAASPAGVMAGKNDAQLREVMEQGHARYRAMGTKAMRVRELRLTPLDAHHAVAHVGWRGTWTAPAPAESGEVTIDFEVHYFVQQADGPPRVFGWVSGDEEALLHEHGLI</sequence>
<name>A0A3P5XAQ0_9RHOB</name>
<dbReference type="EMBL" id="UXAW01000087">
    <property type="protein sequence ID" value="VDC31688.1"/>
    <property type="molecule type" value="Genomic_DNA"/>
</dbReference>
<accession>A0A3P5XAQ0</accession>
<reference evidence="1 2" key="1">
    <citation type="submission" date="2018-11" db="EMBL/GenBank/DDBJ databases">
        <authorList>
            <person name="Criscuolo A."/>
        </authorList>
    </citation>
    <scope>NUCLEOTIDE SEQUENCE [LARGE SCALE GENOMIC DNA]</scope>
    <source>
        <strain evidence="1">ACIP111625</strain>
    </source>
</reference>
<dbReference type="OrthoDB" id="667202at2"/>
<proteinExistence type="predicted"/>
<dbReference type="Gene3D" id="3.10.450.50">
    <property type="match status" value="1"/>
</dbReference>
<dbReference type="SUPFAM" id="SSF54427">
    <property type="entry name" value="NTF2-like"/>
    <property type="match status" value="1"/>
</dbReference>
<dbReference type="RefSeq" id="WP_124087778.1">
    <property type="nucleotide sequence ID" value="NZ_UXAW01000087.1"/>
</dbReference>
<dbReference type="AlphaFoldDB" id="A0A3P5XAQ0"/>
<keyword evidence="2" id="KW-1185">Reference proteome</keyword>
<gene>
    <name evidence="1" type="ORF">XINFAN_03060</name>
</gene>
<evidence type="ECO:0008006" key="3">
    <source>
        <dbReference type="Google" id="ProtNLM"/>
    </source>
</evidence>
<evidence type="ECO:0000313" key="1">
    <source>
        <dbReference type="EMBL" id="VDC31688.1"/>
    </source>
</evidence>
<dbReference type="InterPro" id="IPR032710">
    <property type="entry name" value="NTF2-like_dom_sf"/>
</dbReference>